<dbReference type="Proteomes" id="UP001174909">
    <property type="component" value="Unassembled WGS sequence"/>
</dbReference>
<dbReference type="GO" id="GO:0016020">
    <property type="term" value="C:membrane"/>
    <property type="evidence" value="ECO:0007669"/>
    <property type="project" value="UniProtKB-SubCell"/>
</dbReference>
<dbReference type="Pfam" id="PF01408">
    <property type="entry name" value="GFO_IDH_MocA"/>
    <property type="match status" value="1"/>
</dbReference>
<dbReference type="SUPFAM" id="SSF51735">
    <property type="entry name" value="NAD(P)-binding Rossmann-fold domains"/>
    <property type="match status" value="1"/>
</dbReference>
<accession>A0AA35WN22</accession>
<evidence type="ECO:0000313" key="8">
    <source>
        <dbReference type="EMBL" id="CAI8022916.1"/>
    </source>
</evidence>
<dbReference type="InterPro" id="IPR000683">
    <property type="entry name" value="Gfo/Idh/MocA-like_OxRdtase_N"/>
</dbReference>
<dbReference type="InterPro" id="IPR036291">
    <property type="entry name" value="NAD(P)-bd_dom_sf"/>
</dbReference>
<evidence type="ECO:0000256" key="5">
    <source>
        <dbReference type="SAM" id="Phobius"/>
    </source>
</evidence>
<organism evidence="8 9">
    <name type="scientific">Geodia barretti</name>
    <name type="common">Barrett's horny sponge</name>
    <dbReference type="NCBI Taxonomy" id="519541"/>
    <lineage>
        <taxon>Eukaryota</taxon>
        <taxon>Metazoa</taxon>
        <taxon>Porifera</taxon>
        <taxon>Demospongiae</taxon>
        <taxon>Heteroscleromorpha</taxon>
        <taxon>Tetractinellida</taxon>
        <taxon>Astrophorina</taxon>
        <taxon>Geodiidae</taxon>
        <taxon>Geodia</taxon>
    </lineage>
</organism>
<dbReference type="GO" id="GO:0000166">
    <property type="term" value="F:nucleotide binding"/>
    <property type="evidence" value="ECO:0007669"/>
    <property type="project" value="InterPro"/>
</dbReference>
<proteinExistence type="predicted"/>
<dbReference type="AlphaFoldDB" id="A0AA35WN22"/>
<evidence type="ECO:0000259" key="7">
    <source>
        <dbReference type="Pfam" id="PF01545"/>
    </source>
</evidence>
<protein>
    <submittedName>
        <fullName evidence="8">Probable cation efflux system protein Rv2025c</fullName>
    </submittedName>
</protein>
<reference evidence="8" key="1">
    <citation type="submission" date="2023-03" db="EMBL/GenBank/DDBJ databases">
        <authorList>
            <person name="Steffen K."/>
            <person name="Cardenas P."/>
        </authorList>
    </citation>
    <scope>NUCLEOTIDE SEQUENCE</scope>
</reference>
<dbReference type="InterPro" id="IPR058533">
    <property type="entry name" value="Cation_efflux_TM"/>
</dbReference>
<keyword evidence="2 5" id="KW-0812">Transmembrane</keyword>
<keyword evidence="9" id="KW-1185">Reference proteome</keyword>
<evidence type="ECO:0000313" key="9">
    <source>
        <dbReference type="Proteomes" id="UP001174909"/>
    </source>
</evidence>
<evidence type="ECO:0000256" key="1">
    <source>
        <dbReference type="ARBA" id="ARBA00004141"/>
    </source>
</evidence>
<dbReference type="InterPro" id="IPR027469">
    <property type="entry name" value="Cation_efflux_TMD_sf"/>
</dbReference>
<dbReference type="PANTHER" id="PTHR43708">
    <property type="entry name" value="CONSERVED EXPRESSED OXIDOREDUCTASE (EUROFUNG)"/>
    <property type="match status" value="1"/>
</dbReference>
<dbReference type="Gene3D" id="3.40.50.720">
    <property type="entry name" value="NAD(P)-binding Rossmann-like Domain"/>
    <property type="match status" value="1"/>
</dbReference>
<dbReference type="EMBL" id="CASHTH010001984">
    <property type="protein sequence ID" value="CAI8022916.1"/>
    <property type="molecule type" value="Genomic_DNA"/>
</dbReference>
<feature type="domain" description="Gfo/Idh/MocA-like oxidoreductase N-terminal" evidence="6">
    <location>
        <begin position="1"/>
        <end position="65"/>
    </location>
</feature>
<keyword evidence="4 5" id="KW-0472">Membrane</keyword>
<comment type="caution">
    <text evidence="8">The sequence shown here is derived from an EMBL/GenBank/DDBJ whole genome shotgun (WGS) entry which is preliminary data.</text>
</comment>
<sequence length="306" mass="33252">MLEKENLDVVSVATPDDYHTNPVCDASDAGIKGILCEKPLTINLEDADRIIETVERNGTKMSVDHTRSWLPLYQAVRTSVREDPVWLIAAHEQGFEDYGIEYKGEGGHDPGLDPASSILIEFSNGVRGIVNSAKMTPAGCEFDLQGPNGRYVLNDSHCKAWKTDQPEGTATEAPAPQGETYGDFFGDSLIHPVRELAQMVGVVVISGSVALLADTIHNFGDAATAIPLWIAFSFARLKPSKRFTYGYGRVEDLAGIAIVLTILFSAIVAGYESSGKAVFTRLLDGVEDDVIDEINHAAYHVEGVRR</sequence>
<dbReference type="PANTHER" id="PTHR43708:SF8">
    <property type="entry name" value="OXIDOREDUCTASE"/>
    <property type="match status" value="1"/>
</dbReference>
<dbReference type="Pfam" id="PF01545">
    <property type="entry name" value="Cation_efflux"/>
    <property type="match status" value="1"/>
</dbReference>
<evidence type="ECO:0000259" key="6">
    <source>
        <dbReference type="Pfam" id="PF01408"/>
    </source>
</evidence>
<evidence type="ECO:0000256" key="2">
    <source>
        <dbReference type="ARBA" id="ARBA00022692"/>
    </source>
</evidence>
<dbReference type="Gene3D" id="1.20.1510.10">
    <property type="entry name" value="Cation efflux protein transmembrane domain"/>
    <property type="match status" value="1"/>
</dbReference>
<feature type="domain" description="Cation efflux protein transmembrane" evidence="7">
    <location>
        <begin position="202"/>
        <end position="278"/>
    </location>
</feature>
<evidence type="ECO:0000256" key="4">
    <source>
        <dbReference type="ARBA" id="ARBA00023136"/>
    </source>
</evidence>
<keyword evidence="3 5" id="KW-1133">Transmembrane helix</keyword>
<evidence type="ECO:0000256" key="3">
    <source>
        <dbReference type="ARBA" id="ARBA00022989"/>
    </source>
</evidence>
<gene>
    <name evidence="8" type="ORF">GBAR_LOCUS13423</name>
</gene>
<comment type="subcellular location">
    <subcellularLocation>
        <location evidence="1">Membrane</location>
        <topology evidence="1">Multi-pass membrane protein</topology>
    </subcellularLocation>
</comment>
<feature type="transmembrane region" description="Helical" evidence="5">
    <location>
        <begin position="253"/>
        <end position="271"/>
    </location>
</feature>
<name>A0AA35WN22_GEOBA</name>
<dbReference type="InterPro" id="IPR051317">
    <property type="entry name" value="Gfo/Idh/MocA_oxidoreduct"/>
</dbReference>
<dbReference type="GO" id="GO:0008324">
    <property type="term" value="F:monoatomic cation transmembrane transporter activity"/>
    <property type="evidence" value="ECO:0007669"/>
    <property type="project" value="InterPro"/>
</dbReference>
<dbReference type="SUPFAM" id="SSF161111">
    <property type="entry name" value="Cation efflux protein transmembrane domain-like"/>
    <property type="match status" value="1"/>
</dbReference>